<evidence type="ECO:0000256" key="4">
    <source>
        <dbReference type="ARBA" id="ARBA00022857"/>
    </source>
</evidence>
<evidence type="ECO:0000313" key="9">
    <source>
        <dbReference type="Proteomes" id="UP000230423"/>
    </source>
</evidence>
<evidence type="ECO:0000256" key="3">
    <source>
        <dbReference type="ARBA" id="ARBA00022827"/>
    </source>
</evidence>
<organism evidence="8 9">
    <name type="scientific">Teladorsagia circumcincta</name>
    <name type="common">Brown stomach worm</name>
    <name type="synonym">Ostertagia circumcincta</name>
    <dbReference type="NCBI Taxonomy" id="45464"/>
    <lineage>
        <taxon>Eukaryota</taxon>
        <taxon>Metazoa</taxon>
        <taxon>Ecdysozoa</taxon>
        <taxon>Nematoda</taxon>
        <taxon>Chromadorea</taxon>
        <taxon>Rhabditida</taxon>
        <taxon>Rhabditina</taxon>
        <taxon>Rhabditomorpha</taxon>
        <taxon>Strongyloidea</taxon>
        <taxon>Trichostrongylidae</taxon>
        <taxon>Teladorsagia</taxon>
    </lineage>
</organism>
<dbReference type="Proteomes" id="UP000230423">
    <property type="component" value="Unassembled WGS sequence"/>
</dbReference>
<keyword evidence="5" id="KW-0560">Oxidoreductase</keyword>
<dbReference type="GO" id="GO:0070189">
    <property type="term" value="P:kynurenine metabolic process"/>
    <property type="evidence" value="ECO:0007669"/>
    <property type="project" value="TreeGrafter"/>
</dbReference>
<dbReference type="PANTHER" id="PTHR46028">
    <property type="entry name" value="KYNURENINE 3-MONOOXYGENASE"/>
    <property type="match status" value="1"/>
</dbReference>
<evidence type="ECO:0000313" key="8">
    <source>
        <dbReference type="EMBL" id="PIO77012.1"/>
    </source>
</evidence>
<dbReference type="GO" id="GO:0005741">
    <property type="term" value="C:mitochondrial outer membrane"/>
    <property type="evidence" value="ECO:0007669"/>
    <property type="project" value="TreeGrafter"/>
</dbReference>
<dbReference type="PRINTS" id="PR00420">
    <property type="entry name" value="RNGMNOXGNASE"/>
</dbReference>
<keyword evidence="4" id="KW-0521">NADP</keyword>
<sequence length="409" mass="45816">MKAGFDVPEEILTAERSLIHQESQQVGSLRVLEITQKILLSSADNATLRTGIGSSSQEGVVGPNPSCELEWSDKDKTDASPSVRSLAMPKVAIAGAGLVGALNACYFAQRGWDVEVYEYRRDIRTMEHVPGRSINLALSQRGKCALEAVGLKDYIVEQGVAMYARLVHNIDGKTFNRQPYGQPGEHIVSINRRHLNEVLISQAESNEKVKFFFEHKVRAVDVDKKEMTVTFIGGSKIPKPGQSANRFDYSQEYIGHGYIELNILPKNGEYALEPNVFHVWPRGQLTLIALANRDKTFTVTIFAPFSEFEDNMSTPQDVTSFFQKNFPDAYELLGKDHLLDTFRRVRPQPLVSIKCRPHDFGNFVLLAGDAAHAMAPFYGQGMNCGFEDCLVLKETLDACNDDIREYYRV</sequence>
<dbReference type="InterPro" id="IPR036188">
    <property type="entry name" value="FAD/NAD-bd_sf"/>
</dbReference>
<dbReference type="Pfam" id="PF01494">
    <property type="entry name" value="FAD_binding_3"/>
    <property type="match status" value="2"/>
</dbReference>
<proteinExistence type="predicted"/>
<evidence type="ECO:0000256" key="2">
    <source>
        <dbReference type="ARBA" id="ARBA00022630"/>
    </source>
</evidence>
<dbReference type="AlphaFoldDB" id="A0A2G9V4W6"/>
<dbReference type="GO" id="GO:0071949">
    <property type="term" value="F:FAD binding"/>
    <property type="evidence" value="ECO:0007669"/>
    <property type="project" value="InterPro"/>
</dbReference>
<protein>
    <submittedName>
        <fullName evidence="8">FAD binding domain protein</fullName>
    </submittedName>
</protein>
<keyword evidence="2" id="KW-0285">Flavoprotein</keyword>
<reference evidence="8 9" key="1">
    <citation type="submission" date="2015-09" db="EMBL/GenBank/DDBJ databases">
        <title>Draft genome of the parasitic nematode Teladorsagia circumcincta isolate WARC Sus (inbred).</title>
        <authorList>
            <person name="Mitreva M."/>
        </authorList>
    </citation>
    <scope>NUCLEOTIDE SEQUENCE [LARGE SCALE GENOMIC DNA]</scope>
    <source>
        <strain evidence="8 9">S</strain>
    </source>
</reference>
<evidence type="ECO:0000259" key="7">
    <source>
        <dbReference type="Pfam" id="PF01494"/>
    </source>
</evidence>
<evidence type="ECO:0000256" key="5">
    <source>
        <dbReference type="ARBA" id="ARBA00023002"/>
    </source>
</evidence>
<dbReference type="EMBL" id="KZ345016">
    <property type="protein sequence ID" value="PIO77012.1"/>
    <property type="molecule type" value="Genomic_DNA"/>
</dbReference>
<feature type="domain" description="FAD-binding" evidence="7">
    <location>
        <begin position="90"/>
        <end position="231"/>
    </location>
</feature>
<accession>A0A2G9V4W6</accession>
<keyword evidence="9" id="KW-1185">Reference proteome</keyword>
<keyword evidence="3" id="KW-0274">FAD</keyword>
<keyword evidence="6" id="KW-0503">Monooxygenase</keyword>
<evidence type="ECO:0000256" key="1">
    <source>
        <dbReference type="ARBA" id="ARBA00001974"/>
    </source>
</evidence>
<dbReference type="SUPFAM" id="SSF51905">
    <property type="entry name" value="FAD/NAD(P)-binding domain"/>
    <property type="match status" value="1"/>
</dbReference>
<feature type="domain" description="FAD-binding" evidence="7">
    <location>
        <begin position="323"/>
        <end position="396"/>
    </location>
</feature>
<dbReference type="Gene3D" id="3.50.50.60">
    <property type="entry name" value="FAD/NAD(P)-binding domain"/>
    <property type="match status" value="1"/>
</dbReference>
<dbReference type="OrthoDB" id="10053569at2759"/>
<dbReference type="PANTHER" id="PTHR46028:SF2">
    <property type="entry name" value="KYNURENINE 3-MONOOXYGENASE"/>
    <property type="match status" value="1"/>
</dbReference>
<comment type="cofactor">
    <cofactor evidence="1">
        <name>FAD</name>
        <dbReference type="ChEBI" id="CHEBI:57692"/>
    </cofactor>
</comment>
<dbReference type="GO" id="GO:0004502">
    <property type="term" value="F:kynurenine 3-monooxygenase activity"/>
    <property type="evidence" value="ECO:0007669"/>
    <property type="project" value="TreeGrafter"/>
</dbReference>
<gene>
    <name evidence="8" type="ORF">TELCIR_00902</name>
</gene>
<evidence type="ECO:0000256" key="6">
    <source>
        <dbReference type="ARBA" id="ARBA00023033"/>
    </source>
</evidence>
<dbReference type="InterPro" id="IPR002938">
    <property type="entry name" value="FAD-bd"/>
</dbReference>
<name>A0A2G9V4W6_TELCI</name>